<evidence type="ECO:0000256" key="1">
    <source>
        <dbReference type="ARBA" id="ARBA00023015"/>
    </source>
</evidence>
<feature type="domain" description="HTH lacI-type" evidence="5">
    <location>
        <begin position="10"/>
        <end position="64"/>
    </location>
</feature>
<dbReference type="InterPro" id="IPR000843">
    <property type="entry name" value="HTH_LacI"/>
</dbReference>
<evidence type="ECO:0000313" key="6">
    <source>
        <dbReference type="EMBL" id="AAY48715.1"/>
    </source>
</evidence>
<dbReference type="SUPFAM" id="SSF53822">
    <property type="entry name" value="Periplasmic binding protein-like I"/>
    <property type="match status" value="1"/>
</dbReference>
<dbReference type="InterPro" id="IPR046335">
    <property type="entry name" value="LacI/GalR-like_sensor"/>
</dbReference>
<dbReference type="EMBL" id="CP000050">
    <property type="protein sequence ID" value="AAY48715.1"/>
    <property type="molecule type" value="Genomic_DNA"/>
</dbReference>
<evidence type="ECO:0000256" key="4">
    <source>
        <dbReference type="SAM" id="MobiDB-lite"/>
    </source>
</evidence>
<keyword evidence="2" id="KW-0238">DNA-binding</keyword>
<dbReference type="PROSITE" id="PS50932">
    <property type="entry name" value="HTH_LACI_2"/>
    <property type="match status" value="1"/>
</dbReference>
<dbReference type="InterPro" id="IPR028082">
    <property type="entry name" value="Peripla_BP_I"/>
</dbReference>
<dbReference type="GO" id="GO:0003700">
    <property type="term" value="F:DNA-binding transcription factor activity"/>
    <property type="evidence" value="ECO:0007669"/>
    <property type="project" value="TreeGrafter"/>
</dbReference>
<keyword evidence="3" id="KW-0804">Transcription</keyword>
<dbReference type="InterPro" id="IPR010982">
    <property type="entry name" value="Lambda_DNA-bd_dom_sf"/>
</dbReference>
<dbReference type="SUPFAM" id="SSF47413">
    <property type="entry name" value="lambda repressor-like DNA-binding domains"/>
    <property type="match status" value="1"/>
</dbReference>
<dbReference type="KEGG" id="xcb:XC_1649"/>
<name>A0A0H2X813_XANC8</name>
<gene>
    <name evidence="6" type="ordered locus">XC_1649</name>
</gene>
<dbReference type="AlphaFoldDB" id="A0A0H2X813"/>
<dbReference type="PANTHER" id="PTHR30146">
    <property type="entry name" value="LACI-RELATED TRANSCRIPTIONAL REPRESSOR"/>
    <property type="match status" value="1"/>
</dbReference>
<evidence type="ECO:0000313" key="7">
    <source>
        <dbReference type="Proteomes" id="UP000000420"/>
    </source>
</evidence>
<dbReference type="Gene3D" id="1.10.260.40">
    <property type="entry name" value="lambda repressor-like DNA-binding domains"/>
    <property type="match status" value="1"/>
</dbReference>
<dbReference type="Gene3D" id="3.40.50.2300">
    <property type="match status" value="2"/>
</dbReference>
<dbReference type="SMART" id="SM00354">
    <property type="entry name" value="HTH_LACI"/>
    <property type="match status" value="1"/>
</dbReference>
<dbReference type="CDD" id="cd01392">
    <property type="entry name" value="HTH_LacI"/>
    <property type="match status" value="1"/>
</dbReference>
<dbReference type="Pfam" id="PF13377">
    <property type="entry name" value="Peripla_BP_3"/>
    <property type="match status" value="1"/>
</dbReference>
<keyword evidence="1" id="KW-0805">Transcription regulation</keyword>
<evidence type="ECO:0000259" key="5">
    <source>
        <dbReference type="PROSITE" id="PS50932"/>
    </source>
</evidence>
<proteinExistence type="predicted"/>
<protein>
    <submittedName>
        <fullName evidence="6">Maltose transport gene repressor</fullName>
    </submittedName>
</protein>
<dbReference type="HOGENOM" id="CLU_037628_6_2_6"/>
<dbReference type="CDD" id="cd06295">
    <property type="entry name" value="PBP1_CelR"/>
    <property type="match status" value="1"/>
</dbReference>
<evidence type="ECO:0000256" key="3">
    <source>
        <dbReference type="ARBA" id="ARBA00023163"/>
    </source>
</evidence>
<feature type="region of interest" description="Disordered" evidence="4">
    <location>
        <begin position="344"/>
        <end position="377"/>
    </location>
</feature>
<dbReference type="Pfam" id="PF00356">
    <property type="entry name" value="LacI"/>
    <property type="match status" value="1"/>
</dbReference>
<organism evidence="6 7">
    <name type="scientific">Xanthomonas campestris pv. campestris (strain 8004)</name>
    <dbReference type="NCBI Taxonomy" id="314565"/>
    <lineage>
        <taxon>Bacteria</taxon>
        <taxon>Pseudomonadati</taxon>
        <taxon>Pseudomonadota</taxon>
        <taxon>Gammaproteobacteria</taxon>
        <taxon>Lysobacterales</taxon>
        <taxon>Lysobacteraceae</taxon>
        <taxon>Xanthomonas</taxon>
    </lineage>
</organism>
<dbReference type="GO" id="GO:0000976">
    <property type="term" value="F:transcription cis-regulatory region binding"/>
    <property type="evidence" value="ECO:0007669"/>
    <property type="project" value="TreeGrafter"/>
</dbReference>
<accession>A0A0H2X813</accession>
<sequence length="377" mass="40306">MPIMTIKGKATSLDIAYLAGVSQPTVSRALRGSPMVNEDTRQRILRIARELNYKVDKNASSLRLRNAGTLALLFFEDPTADDSLINPFFHSMLGSITRACALQGYDLLVSFQQLSKDWQADYEDSNKADGIILLGYGDYQESRQRLQLLVEQGTHFVRWGAALPGQPGISIGSDNYQGGLDITEHLLAQGCRRIAFLGHASNHYPEFEERYRGHVAALALQGVAADAALQFDAITTELSGYTACLALLDSGQAFDAVCAASDLIAIGAMRALRERGLRVPQDVAVSGFDDIALAASVAPALSTVQQDTKQAGALLVESLVALIRGDAAQSRTIPVRLAVRESSTSSGLQPPLGWNPSTAAESSDGLRGKAASGNATR</sequence>
<dbReference type="PANTHER" id="PTHR30146:SF120">
    <property type="entry name" value="ALANINE RACEMASE"/>
    <property type="match status" value="1"/>
</dbReference>
<evidence type="ECO:0000256" key="2">
    <source>
        <dbReference type="ARBA" id="ARBA00023125"/>
    </source>
</evidence>
<reference evidence="6 7" key="1">
    <citation type="journal article" date="2005" name="Genome Res.">
        <title>Comparative and functional genomic analyses of the pathogenicity of phytopathogen Xanthomonas campestris pv. campestris.</title>
        <authorList>
            <person name="Qian W."/>
            <person name="Jia Y."/>
            <person name="Ren S.X."/>
            <person name="He Y.Q."/>
            <person name="Feng J.X."/>
            <person name="Lu L.F."/>
            <person name="Sun Q."/>
            <person name="Ying G."/>
            <person name="Tang D.J."/>
            <person name="Tang H."/>
            <person name="Wu W."/>
            <person name="Hao P."/>
            <person name="Wang L."/>
            <person name="Jiang B.L."/>
            <person name="Zeng S."/>
            <person name="Gu W.Y."/>
            <person name="Lu G."/>
            <person name="Rong L."/>
            <person name="Tian Y."/>
            <person name="Yao Z."/>
            <person name="Fu G."/>
            <person name="Chen B."/>
            <person name="Fang R."/>
            <person name="Qiang B."/>
            <person name="Chen Z."/>
            <person name="Zhao G.P."/>
            <person name="Tang J.L."/>
            <person name="He C."/>
        </authorList>
    </citation>
    <scope>NUCLEOTIDE SEQUENCE [LARGE SCALE GENOMIC DNA]</scope>
    <source>
        <strain evidence="6 7">8004</strain>
    </source>
</reference>
<dbReference type="Proteomes" id="UP000000420">
    <property type="component" value="Chromosome"/>
</dbReference>